<sequence>MSVNHSDRGHALLSASGAHRWLVCTASPSMEKGIADTTSTFAEEGTFAHELSELHFAHLYQGMTKRKFNAELKKRKENEYYSEELHDYVKEYVSQVEEHINEAKARADTEPTLMFEEKLDLSTYVPESFGTGDVIVYNGGVLEIIDLKFGKGIEVSAIDNPQLRLYGLGALDIFDMIEDVHEVAMTIVQPRLNNLSTERLSVAELKTWGEAYVRPRAEEAWNEEGTFVPGEHCRFCKVKNTCKARANHYLNMKNKLKDPNLLSSDEIADILFQADEMQKWAKDVQDYALQQAKNGKRFEGWKVVEGRSKRTYKDEDKIIELLQDEYDEDDLIEKKLLSISKLEKKIGKKTVEDRLKEYIAKPPGKPTLAPESDKRPEMNSADNDFDTIN</sequence>
<proteinExistence type="predicted"/>
<comment type="caution">
    <text evidence="2">The sequence shown here is derived from an EMBL/GenBank/DDBJ whole genome shotgun (WGS) entry which is preliminary data.</text>
</comment>
<accession>A0A1H3DCW9</accession>
<feature type="region of interest" description="Disordered" evidence="1">
    <location>
        <begin position="357"/>
        <end position="389"/>
    </location>
</feature>
<dbReference type="RefSeq" id="WP_093105941.1">
    <property type="nucleotide sequence ID" value="NZ_FNOS01000002.1"/>
</dbReference>
<evidence type="ECO:0000256" key="1">
    <source>
        <dbReference type="SAM" id="MobiDB-lite"/>
    </source>
</evidence>
<evidence type="ECO:0008006" key="4">
    <source>
        <dbReference type="Google" id="ProtNLM"/>
    </source>
</evidence>
<dbReference type="EMBL" id="FNOS01000002">
    <property type="protein sequence ID" value="SDX64231.1"/>
    <property type="molecule type" value="Genomic_DNA"/>
</dbReference>
<evidence type="ECO:0000313" key="3">
    <source>
        <dbReference type="Proteomes" id="UP000198647"/>
    </source>
</evidence>
<name>A0A1H3DCW9_9BACI</name>
<dbReference type="InterPro" id="IPR011604">
    <property type="entry name" value="PDDEXK-like_dom_sf"/>
</dbReference>
<evidence type="ECO:0000313" key="2">
    <source>
        <dbReference type="EMBL" id="SDX64231.1"/>
    </source>
</evidence>
<reference evidence="2 3" key="1">
    <citation type="submission" date="2016-10" db="EMBL/GenBank/DDBJ databases">
        <authorList>
            <person name="Varghese N."/>
            <person name="Submissions S."/>
        </authorList>
    </citation>
    <scope>NUCLEOTIDE SEQUENCE [LARGE SCALE GENOMIC DNA]</scope>
    <source>
        <strain evidence="2 3">DSM 20748</strain>
    </source>
</reference>
<dbReference type="InterPro" id="IPR021229">
    <property type="entry name" value="DUF2800"/>
</dbReference>
<dbReference type="Gene3D" id="3.90.320.10">
    <property type="match status" value="1"/>
</dbReference>
<protein>
    <recommendedName>
        <fullName evidence="4">DUF2800 domain-containing protein</fullName>
    </recommendedName>
</protein>
<feature type="compositionally biased region" description="Polar residues" evidence="1">
    <location>
        <begin position="380"/>
        <end position="389"/>
    </location>
</feature>
<organism evidence="2 3">
    <name type="scientific">Salimicrobium album</name>
    <dbReference type="NCBI Taxonomy" id="50717"/>
    <lineage>
        <taxon>Bacteria</taxon>
        <taxon>Bacillati</taxon>
        <taxon>Bacillota</taxon>
        <taxon>Bacilli</taxon>
        <taxon>Bacillales</taxon>
        <taxon>Bacillaceae</taxon>
        <taxon>Salimicrobium</taxon>
    </lineage>
</organism>
<dbReference type="Pfam" id="PF10926">
    <property type="entry name" value="DUF2800"/>
    <property type="match status" value="1"/>
</dbReference>
<keyword evidence="3" id="KW-1185">Reference proteome</keyword>
<dbReference type="Proteomes" id="UP000198647">
    <property type="component" value="Unassembled WGS sequence"/>
</dbReference>
<gene>
    <name evidence="2" type="ORF">SAMN04488081_0916</name>
</gene>